<feature type="compositionally biased region" description="Low complexity" evidence="1">
    <location>
        <begin position="168"/>
        <end position="187"/>
    </location>
</feature>
<protein>
    <recommendedName>
        <fullName evidence="6">Mid2 domain-containing protein</fullName>
    </recommendedName>
</protein>
<feature type="transmembrane region" description="Helical" evidence="2">
    <location>
        <begin position="263"/>
        <end position="288"/>
    </location>
</feature>
<evidence type="ECO:0000256" key="1">
    <source>
        <dbReference type="SAM" id="MobiDB-lite"/>
    </source>
</evidence>
<keyword evidence="5" id="KW-1185">Reference proteome</keyword>
<gene>
    <name evidence="4" type="ORF">P171DRAFT_96627</name>
</gene>
<keyword evidence="2" id="KW-0472">Membrane</keyword>
<reference evidence="4" key="1">
    <citation type="journal article" date="2020" name="Stud. Mycol.">
        <title>101 Dothideomycetes genomes: a test case for predicting lifestyles and emergence of pathogens.</title>
        <authorList>
            <person name="Haridas S."/>
            <person name="Albert R."/>
            <person name="Binder M."/>
            <person name="Bloem J."/>
            <person name="Labutti K."/>
            <person name="Salamov A."/>
            <person name="Andreopoulos B."/>
            <person name="Baker S."/>
            <person name="Barry K."/>
            <person name="Bills G."/>
            <person name="Bluhm B."/>
            <person name="Cannon C."/>
            <person name="Castanera R."/>
            <person name="Culley D."/>
            <person name="Daum C."/>
            <person name="Ezra D."/>
            <person name="Gonzalez J."/>
            <person name="Henrissat B."/>
            <person name="Kuo A."/>
            <person name="Liang C."/>
            <person name="Lipzen A."/>
            <person name="Lutzoni F."/>
            <person name="Magnuson J."/>
            <person name="Mondo S."/>
            <person name="Nolan M."/>
            <person name="Ohm R."/>
            <person name="Pangilinan J."/>
            <person name="Park H.-J."/>
            <person name="Ramirez L."/>
            <person name="Alfaro M."/>
            <person name="Sun H."/>
            <person name="Tritt A."/>
            <person name="Yoshinaga Y."/>
            <person name="Zwiers L.-H."/>
            <person name="Turgeon B."/>
            <person name="Goodwin S."/>
            <person name="Spatafora J."/>
            <person name="Crous P."/>
            <person name="Grigoriev I."/>
        </authorList>
    </citation>
    <scope>NUCLEOTIDE SEQUENCE</scope>
    <source>
        <strain evidence="4">CBS 690.94</strain>
    </source>
</reference>
<feature type="signal peptide" evidence="3">
    <location>
        <begin position="1"/>
        <end position="22"/>
    </location>
</feature>
<organism evidence="4 5">
    <name type="scientific">Karstenula rhodostoma CBS 690.94</name>
    <dbReference type="NCBI Taxonomy" id="1392251"/>
    <lineage>
        <taxon>Eukaryota</taxon>
        <taxon>Fungi</taxon>
        <taxon>Dikarya</taxon>
        <taxon>Ascomycota</taxon>
        <taxon>Pezizomycotina</taxon>
        <taxon>Dothideomycetes</taxon>
        <taxon>Pleosporomycetidae</taxon>
        <taxon>Pleosporales</taxon>
        <taxon>Massarineae</taxon>
        <taxon>Didymosphaeriaceae</taxon>
        <taxon>Karstenula</taxon>
    </lineage>
</organism>
<dbReference type="EMBL" id="MU001506">
    <property type="protein sequence ID" value="KAF2441376.1"/>
    <property type="molecule type" value="Genomic_DNA"/>
</dbReference>
<dbReference type="OrthoDB" id="3776364at2759"/>
<evidence type="ECO:0000256" key="3">
    <source>
        <dbReference type="SAM" id="SignalP"/>
    </source>
</evidence>
<feature type="compositionally biased region" description="Low complexity" evidence="1">
    <location>
        <begin position="232"/>
        <end position="254"/>
    </location>
</feature>
<name>A0A9P4PC59_9PLEO</name>
<sequence length="368" mass="38472">MVPACSSAVLLAFLHLIVGAISESCYYPDGSTDSGHFACSTGGTSVCCAEGFECLSNGLCNDYRYENYERVLRGGCTDKDWGEGCPQTCISLWPQGDEIVYVCSNGKFCCGRSKACCNDNDAEFFEFGNPQVIATAGKSQATGASQEENEQKTGSSQPTGVGEQNVPQKTQSQQQDDAASATKASSTESLNEPTDTPANTETDTSGDDTAKAGATRGSQSDATETAARTNTASSVAGSGSGPAATNTADNYATTPSNNNDHTVAIAAGVGVGVGVFMFLLAVAGCWHIRRKRQRPGLRSRNVFEIGGSSTPAIEVADSNGGAGEKGRSSNRVFELDGHEMGVELPVGHEAEEMHGESAEGKKWPDMFR</sequence>
<evidence type="ECO:0000313" key="4">
    <source>
        <dbReference type="EMBL" id="KAF2441376.1"/>
    </source>
</evidence>
<feature type="compositionally biased region" description="Polar residues" evidence="1">
    <location>
        <begin position="137"/>
        <end position="159"/>
    </location>
</feature>
<keyword evidence="3" id="KW-0732">Signal</keyword>
<dbReference type="Proteomes" id="UP000799764">
    <property type="component" value="Unassembled WGS sequence"/>
</dbReference>
<keyword evidence="2" id="KW-0812">Transmembrane</keyword>
<feature type="compositionally biased region" description="Polar residues" evidence="1">
    <location>
        <begin position="188"/>
        <end position="203"/>
    </location>
</feature>
<accession>A0A9P4PC59</accession>
<feature type="region of interest" description="Disordered" evidence="1">
    <location>
        <begin position="137"/>
        <end position="255"/>
    </location>
</feature>
<feature type="chain" id="PRO_5040498808" description="Mid2 domain-containing protein" evidence="3">
    <location>
        <begin position="23"/>
        <end position="368"/>
    </location>
</feature>
<evidence type="ECO:0000313" key="5">
    <source>
        <dbReference type="Proteomes" id="UP000799764"/>
    </source>
</evidence>
<evidence type="ECO:0008006" key="6">
    <source>
        <dbReference type="Google" id="ProtNLM"/>
    </source>
</evidence>
<feature type="compositionally biased region" description="Polar residues" evidence="1">
    <location>
        <begin position="216"/>
        <end position="231"/>
    </location>
</feature>
<proteinExistence type="predicted"/>
<comment type="caution">
    <text evidence="4">The sequence shown here is derived from an EMBL/GenBank/DDBJ whole genome shotgun (WGS) entry which is preliminary data.</text>
</comment>
<evidence type="ECO:0000256" key="2">
    <source>
        <dbReference type="SAM" id="Phobius"/>
    </source>
</evidence>
<dbReference type="AlphaFoldDB" id="A0A9P4PC59"/>
<keyword evidence="2" id="KW-1133">Transmembrane helix</keyword>